<evidence type="ECO:0000313" key="2">
    <source>
        <dbReference type="Proteomes" id="UP000525078"/>
    </source>
</evidence>
<name>A0A7J6GHL9_CANSA</name>
<protein>
    <submittedName>
        <fullName evidence="1">Uncharacterized protein</fullName>
    </submittedName>
</protein>
<dbReference type="Proteomes" id="UP000525078">
    <property type="component" value="Unassembled WGS sequence"/>
</dbReference>
<sequence>MLVCLDSLQESENSNSCTITAPTGPPPPVIPDITPNFQSHFFFFSLSEITSWKRKAPRQT</sequence>
<dbReference type="AlphaFoldDB" id="A0A7J6GHL9"/>
<dbReference type="EMBL" id="JAATIP010000060">
    <property type="protein sequence ID" value="KAF4381589.1"/>
    <property type="molecule type" value="Genomic_DNA"/>
</dbReference>
<reference evidence="1 2" key="1">
    <citation type="journal article" date="2020" name="bioRxiv">
        <title>Sequence and annotation of 42 cannabis genomes reveals extensive copy number variation in cannabinoid synthesis and pathogen resistance genes.</title>
        <authorList>
            <person name="Mckernan K.J."/>
            <person name="Helbert Y."/>
            <person name="Kane L.T."/>
            <person name="Ebling H."/>
            <person name="Zhang L."/>
            <person name="Liu B."/>
            <person name="Eaton Z."/>
            <person name="Mclaughlin S."/>
            <person name="Kingan S."/>
            <person name="Baybayan P."/>
            <person name="Concepcion G."/>
            <person name="Jordan M."/>
            <person name="Riva A."/>
            <person name="Barbazuk W."/>
            <person name="Harkins T."/>
        </authorList>
    </citation>
    <scope>NUCLEOTIDE SEQUENCE [LARGE SCALE GENOMIC DNA]</scope>
    <source>
        <strain evidence="2">cv. Jamaican Lion 4</strain>
        <tissue evidence="1">Leaf</tissue>
    </source>
</reference>
<accession>A0A7J6GHL9</accession>
<organism evidence="1 2">
    <name type="scientific">Cannabis sativa</name>
    <name type="common">Hemp</name>
    <name type="synonym">Marijuana</name>
    <dbReference type="NCBI Taxonomy" id="3483"/>
    <lineage>
        <taxon>Eukaryota</taxon>
        <taxon>Viridiplantae</taxon>
        <taxon>Streptophyta</taxon>
        <taxon>Embryophyta</taxon>
        <taxon>Tracheophyta</taxon>
        <taxon>Spermatophyta</taxon>
        <taxon>Magnoliopsida</taxon>
        <taxon>eudicotyledons</taxon>
        <taxon>Gunneridae</taxon>
        <taxon>Pentapetalae</taxon>
        <taxon>rosids</taxon>
        <taxon>fabids</taxon>
        <taxon>Rosales</taxon>
        <taxon>Cannabaceae</taxon>
        <taxon>Cannabis</taxon>
    </lineage>
</organism>
<evidence type="ECO:0000313" key="1">
    <source>
        <dbReference type="EMBL" id="KAF4381589.1"/>
    </source>
</evidence>
<comment type="caution">
    <text evidence="1">The sequence shown here is derived from an EMBL/GenBank/DDBJ whole genome shotgun (WGS) entry which is preliminary data.</text>
</comment>
<proteinExistence type="predicted"/>
<gene>
    <name evidence="1" type="ORF">F8388_021217</name>
</gene>